<dbReference type="PANTHER" id="PTHR22928">
    <property type="entry name" value="TELOMERE-ASSOCIATED PROTEIN RIF1"/>
    <property type="match status" value="1"/>
</dbReference>
<feature type="compositionally biased region" description="Polar residues" evidence="1">
    <location>
        <begin position="1248"/>
        <end position="1273"/>
    </location>
</feature>
<gene>
    <name evidence="2" type="ORF">NEZAVI_LOCUS9713</name>
</gene>
<feature type="region of interest" description="Disordered" evidence="1">
    <location>
        <begin position="910"/>
        <end position="948"/>
    </location>
</feature>
<organism evidence="2 3">
    <name type="scientific">Nezara viridula</name>
    <name type="common">Southern green stink bug</name>
    <name type="synonym">Cimex viridulus</name>
    <dbReference type="NCBI Taxonomy" id="85310"/>
    <lineage>
        <taxon>Eukaryota</taxon>
        <taxon>Metazoa</taxon>
        <taxon>Ecdysozoa</taxon>
        <taxon>Arthropoda</taxon>
        <taxon>Hexapoda</taxon>
        <taxon>Insecta</taxon>
        <taxon>Pterygota</taxon>
        <taxon>Neoptera</taxon>
        <taxon>Paraneoptera</taxon>
        <taxon>Hemiptera</taxon>
        <taxon>Heteroptera</taxon>
        <taxon>Panheteroptera</taxon>
        <taxon>Pentatomomorpha</taxon>
        <taxon>Pentatomoidea</taxon>
        <taxon>Pentatomidae</taxon>
        <taxon>Pentatominae</taxon>
        <taxon>Nezara</taxon>
    </lineage>
</organism>
<feature type="region of interest" description="Disordered" evidence="1">
    <location>
        <begin position="695"/>
        <end position="797"/>
    </location>
</feature>
<accession>A0A9P0MPZ2</accession>
<evidence type="ECO:0000313" key="2">
    <source>
        <dbReference type="EMBL" id="CAH1400480.1"/>
    </source>
</evidence>
<feature type="compositionally biased region" description="Basic and acidic residues" evidence="1">
    <location>
        <begin position="640"/>
        <end position="661"/>
    </location>
</feature>
<proteinExistence type="predicted"/>
<dbReference type="PANTHER" id="PTHR22928:SF3">
    <property type="entry name" value="TELOMERE-ASSOCIATED PROTEIN RIF1"/>
    <property type="match status" value="1"/>
</dbReference>
<feature type="compositionally biased region" description="Basic and acidic residues" evidence="1">
    <location>
        <begin position="1050"/>
        <end position="1065"/>
    </location>
</feature>
<dbReference type="EMBL" id="OV725080">
    <property type="protein sequence ID" value="CAH1400480.1"/>
    <property type="molecule type" value="Genomic_DNA"/>
</dbReference>
<feature type="compositionally biased region" description="Basic and acidic residues" evidence="1">
    <location>
        <begin position="1312"/>
        <end position="1325"/>
    </location>
</feature>
<evidence type="ECO:0008006" key="4">
    <source>
        <dbReference type="Google" id="ProtNLM"/>
    </source>
</evidence>
<feature type="compositionally biased region" description="Acidic residues" evidence="1">
    <location>
        <begin position="1764"/>
        <end position="1773"/>
    </location>
</feature>
<feature type="region of interest" description="Disordered" evidence="1">
    <location>
        <begin position="810"/>
        <end position="874"/>
    </location>
</feature>
<feature type="region of interest" description="Disordered" evidence="1">
    <location>
        <begin position="1390"/>
        <end position="1578"/>
    </location>
</feature>
<feature type="region of interest" description="Disordered" evidence="1">
    <location>
        <begin position="1829"/>
        <end position="1851"/>
    </location>
</feature>
<protein>
    <recommendedName>
        <fullName evidence="4">Telomere-associated protein RIF1</fullName>
    </recommendedName>
</protein>
<evidence type="ECO:0000313" key="3">
    <source>
        <dbReference type="Proteomes" id="UP001152798"/>
    </source>
</evidence>
<feature type="compositionally biased region" description="Polar residues" evidence="1">
    <location>
        <begin position="1562"/>
        <end position="1573"/>
    </location>
</feature>
<feature type="compositionally biased region" description="Polar residues" evidence="1">
    <location>
        <begin position="1159"/>
        <end position="1169"/>
    </location>
</feature>
<dbReference type="OrthoDB" id="6614795at2759"/>
<feature type="compositionally biased region" description="Basic and acidic residues" evidence="1">
    <location>
        <begin position="737"/>
        <end position="759"/>
    </location>
</feature>
<dbReference type="InterPro" id="IPR016024">
    <property type="entry name" value="ARM-type_fold"/>
</dbReference>
<feature type="compositionally biased region" description="Basic and acidic residues" evidence="1">
    <location>
        <begin position="1099"/>
        <end position="1124"/>
    </location>
</feature>
<feature type="region of interest" description="Disordered" evidence="1">
    <location>
        <begin position="1959"/>
        <end position="1979"/>
    </location>
</feature>
<feature type="compositionally biased region" description="Polar residues" evidence="1">
    <location>
        <begin position="1331"/>
        <end position="1358"/>
    </location>
</feature>
<keyword evidence="3" id="KW-1185">Reference proteome</keyword>
<feature type="region of interest" description="Disordered" evidence="1">
    <location>
        <begin position="1312"/>
        <end position="1358"/>
    </location>
</feature>
<feature type="region of interest" description="Disordered" evidence="1">
    <location>
        <begin position="636"/>
        <end position="674"/>
    </location>
</feature>
<feature type="compositionally biased region" description="Basic and acidic residues" evidence="1">
    <location>
        <begin position="767"/>
        <end position="790"/>
    </location>
</feature>
<name>A0A9P0MPZ2_NEZVI</name>
<feature type="compositionally biased region" description="Acidic residues" evidence="1">
    <location>
        <begin position="1832"/>
        <end position="1847"/>
    </location>
</feature>
<dbReference type="Proteomes" id="UP001152798">
    <property type="component" value="Chromosome 4"/>
</dbReference>
<sequence>MKDRKFCKKKNNLQKYFIQDRIEMVQRGPKTRKRLYNITMTKDSPEMETYSRLLSHLQESCKQKKAEIYDEFIADIAILLSSNSDILRLIENDLKYILPSVLLYSVYKDVGVRNAAIKSFDTFTNIVNKKPSIKNEPWYKDMECTLIAQEFSSHLIKLVEVTDNTWPHIWSFVISLIVHDEQVHGVAINSLLKVVEIAFKLSRKFETVLEKAYYCWNRLIDIFSVHPRIVTSQKLIELLVRPLSTNLSLKCPKLKLETWSNLVHKVGFACVNTKCKLVIEPFIDFAYLKDNDSLCHLYPLDCIVAFRDIVKEKKLYKFCVTKIMSALLTVFESGRSDDLNEYIIEIWTALIDNTKDIEKANVNDYITELINKIPQIIQLDRPGLNDAIIKVTLEKKLFCSENMKMFILAQVPIMPIISSFMSHCDFQKNFFLPIVDNLLEYFLEAQNKKSQSSVELEIWDLMCEVFILWLKRLPLPQESSAIDVELLCSLLLVPLLSKQWSVPVQKTWNSVLEYTQIIVPSNNYLSQFIDKFYKELSESHISAEFSVEFCTFLTNKDKSVFKSLMPTFNFISKSLPSKDPKPLMDLLVLIENSIKYVPKQELIKLLTELMSNSNSYGQPYDLRIKTKITKLQRKLFTLKDPNESSSKEQDGQQSKSQEKEQQNGQKTRSPLMAHSNFLHRLAKAEEKKVKKRASMSSIFGDIHQNEEVETSSPERSGEHKSPKLLTPKPSPLNHAPIDGKDSKNDVNKPEVKEVEEKKLPIKQTPVTDKDTKNDPNKEEVKVKESEEKKLPLNGRSSPAIPAVVTVVTTPNRKRPIKQPEIVLSQESKKSIPKPTPPPPSYFDDEAMDYVIVPPKPKSTPLTEHQKEMMSKRRSDIPALYQDLSQDTQSMNSQSIKEIITLKEIKLNDTAKSSDVITSKDDETNNTSMKTDEENNKKEQTEKVSIDNGVVDKIGDDSQEIINVTQPTFDSGVNLSLTPTKHIAALPTQKNLLNKFNLLESDENGDVKKIDEEDEVEKENKIVNIEEAALQKVTPIKRRSLRKSTNKYFTKKAEETSKTKTKKEISESTVNSELMSKGKPKKISETVAKNVDNASSLKLKNSDSQDSLKESEKNESSESERKCTDTVEECLSKSSQEITEETKTSSNLSETEKTDIEQNVIEQVDNSSNKIDNELSEIAVPLNNTIDDDKLDNISSKSETCEMMVPSKNDGTDLPAQAVSVMSASESINLKEINESSLEENSESKTKNIDVSNIDNSKETGSASIKIDTSQESMDISEEECPISNETKNMISEEVLKTDVNSERGCSQIKCDPETEIKLNESENVRSDVGNEGSSTVEQSKDSLNNCETSNVLSPSNDNDVMIVDECKTDNIENLNISNENNVDIEIKVEEPEDIDHNSSGDSVAASWSMVTPEKKSRKRKVTEVTNAEKFSPKLLRSKRLSLTKLTPDNCSEKNKKNGSVSKVAMKGNKASEADTIVVKKTGEDKRKVKRSSSIEIINTVETNAQNSSIKPNTPDNMDSKTSSPESEVSSERKASKRKNPEQVVTPPSKPKRAKTDSEEANQDSLSLLKNSTVKPRKKKIIKSNIKASPNNLEQWLIKSGKSVVKKTLLSSNDQNNLQSESKIVNNNSEVQISSSEPKKIIVEMSPVPKGIDNSPKTSEENATEMQPIDVITIKEEEDLIEIDVVTVDEADPANLSICEGICTPIVEPEVSKSVAIDPVDDIETIERQFLEAIKRRAKEEEEQNSQKSKKDNLSKPKPKRRSEDEDDDEEELLTESLKCDETELERTSLELDRNSNASRVKLESMIYAKYKTTLRRPHRRKRLLRRVKKSDDENELDEEVEEEEETFEERRERLVTPFRPSGGRSAQMVKMVTSEEEGPPVTPVRRKSITPLQLTENWPEGRCEQWVPCVPTPPGKSPSLSILKRKISPVPSPTSSPNNKKKRVSFLDPPVSKGLLYSKGSDNIGQVQHANIPPGKKPVWKGFEGEIEDKSSSDTSKVEESDEGFVAVEAEDELTAIQEFLNSTPDAPWKDTPLAGEISKIPGILSCSDPVHNIISRIASPGSEKMLSEELLKLKINTIGGFCSLTVSDIMKLSIRPAKVSTLYNVLKDYFQCQPSSSKKSPKVKLPEDSPKSLEDGEKMDFVETQIEITTLGIEMGVQVDPSEICSDDTFTFSQMSQKTSQNTQDLILTPPVVREVELYSDSQEDIKIPTRDEIGLMFQSDVFVKRAAPFVTFNFLSKLSAAAAEYFRSRPD</sequence>
<feature type="region of interest" description="Disordered" evidence="1">
    <location>
        <begin position="1926"/>
        <end position="1945"/>
    </location>
</feature>
<feature type="region of interest" description="Disordered" evidence="1">
    <location>
        <begin position="1231"/>
        <end position="1287"/>
    </location>
</feature>
<feature type="region of interest" description="Disordered" evidence="1">
    <location>
        <begin position="1040"/>
        <end position="1171"/>
    </location>
</feature>
<dbReference type="GO" id="GO:0140445">
    <property type="term" value="C:chromosome, telomeric repeat region"/>
    <property type="evidence" value="ECO:0007669"/>
    <property type="project" value="TreeGrafter"/>
</dbReference>
<dbReference type="SUPFAM" id="SSF48371">
    <property type="entry name" value="ARM repeat"/>
    <property type="match status" value="1"/>
</dbReference>
<evidence type="ECO:0000256" key="1">
    <source>
        <dbReference type="SAM" id="MobiDB-lite"/>
    </source>
</evidence>
<feature type="compositionally biased region" description="Basic and acidic residues" evidence="1">
    <location>
        <begin position="2125"/>
        <end position="2136"/>
    </location>
</feature>
<feature type="compositionally biased region" description="Basic and acidic residues" evidence="1">
    <location>
        <begin position="929"/>
        <end position="944"/>
    </location>
</feature>
<feature type="compositionally biased region" description="Polar residues" evidence="1">
    <location>
        <begin position="1491"/>
        <end position="1516"/>
    </location>
</feature>
<reference evidence="2" key="1">
    <citation type="submission" date="2022-01" db="EMBL/GenBank/DDBJ databases">
        <authorList>
            <person name="King R."/>
        </authorList>
    </citation>
    <scope>NUCLEOTIDE SEQUENCE</scope>
</reference>
<dbReference type="GO" id="GO:0005634">
    <property type="term" value="C:nucleus"/>
    <property type="evidence" value="ECO:0007669"/>
    <property type="project" value="TreeGrafter"/>
</dbReference>
<feature type="region of interest" description="Disordered" evidence="1">
    <location>
        <begin position="2115"/>
        <end position="2136"/>
    </location>
</feature>
<feature type="compositionally biased region" description="Basic and acidic residues" evidence="1">
    <location>
        <begin position="863"/>
        <end position="874"/>
    </location>
</feature>
<dbReference type="GO" id="GO:0000723">
    <property type="term" value="P:telomere maintenance"/>
    <property type="evidence" value="ECO:0007669"/>
    <property type="project" value="TreeGrafter"/>
</dbReference>
<feature type="region of interest" description="Disordered" evidence="1">
    <location>
        <begin position="1737"/>
        <end position="1781"/>
    </location>
</feature>
<feature type="compositionally biased region" description="Polar residues" evidence="1">
    <location>
        <begin position="1960"/>
        <end position="1969"/>
    </location>
</feature>